<evidence type="ECO:0000313" key="3">
    <source>
        <dbReference type="Proteomes" id="UP000266188"/>
    </source>
</evidence>
<organism evidence="2 3">
    <name type="scientific">Aspergillus sclerotialis</name>
    <dbReference type="NCBI Taxonomy" id="2070753"/>
    <lineage>
        <taxon>Eukaryota</taxon>
        <taxon>Fungi</taxon>
        <taxon>Dikarya</taxon>
        <taxon>Ascomycota</taxon>
        <taxon>Pezizomycotina</taxon>
        <taxon>Eurotiomycetes</taxon>
        <taxon>Eurotiomycetidae</taxon>
        <taxon>Eurotiales</taxon>
        <taxon>Aspergillaceae</taxon>
        <taxon>Aspergillus</taxon>
        <taxon>Aspergillus subgen. Polypaecilum</taxon>
    </lineage>
</organism>
<feature type="region of interest" description="Disordered" evidence="1">
    <location>
        <begin position="51"/>
        <end position="75"/>
    </location>
</feature>
<protein>
    <submittedName>
        <fullName evidence="2">Uncharacterized protein</fullName>
    </submittedName>
</protein>
<feature type="region of interest" description="Disordered" evidence="1">
    <location>
        <begin position="1"/>
        <end position="22"/>
    </location>
</feature>
<sequence>MPSPVPAPPNSTSMNVQCGSGADGLVTDPADAARPFLANMKYAAVDTPEDTGFGISLPTQTHTPEPSPSPVRNSPNTEVRAAKIAQTTIPYDDNFDLVCDL</sequence>
<comment type="caution">
    <text evidence="2">The sequence shown here is derived from an EMBL/GenBank/DDBJ whole genome shotgun (WGS) entry which is preliminary data.</text>
</comment>
<keyword evidence="3" id="KW-1185">Reference proteome</keyword>
<reference evidence="3" key="1">
    <citation type="submission" date="2017-02" db="EMBL/GenBank/DDBJ databases">
        <authorList>
            <person name="Tafer H."/>
            <person name="Lopandic K."/>
        </authorList>
    </citation>
    <scope>NUCLEOTIDE SEQUENCE [LARGE SCALE GENOMIC DNA]</scope>
    <source>
        <strain evidence="3">CBS 366.77</strain>
    </source>
</reference>
<accession>A0A3A2ZPD9</accession>
<dbReference type="OrthoDB" id="2153847at2759"/>
<dbReference type="Proteomes" id="UP000266188">
    <property type="component" value="Unassembled WGS sequence"/>
</dbReference>
<evidence type="ECO:0000313" key="2">
    <source>
        <dbReference type="EMBL" id="RJE18961.1"/>
    </source>
</evidence>
<dbReference type="AlphaFoldDB" id="A0A3A2ZPD9"/>
<feature type="compositionally biased region" description="Polar residues" evidence="1">
    <location>
        <begin position="57"/>
        <end position="75"/>
    </location>
</feature>
<name>A0A3A2ZPD9_9EURO</name>
<dbReference type="EMBL" id="MVGC01000468">
    <property type="protein sequence ID" value="RJE18961.1"/>
    <property type="molecule type" value="Genomic_DNA"/>
</dbReference>
<evidence type="ECO:0000256" key="1">
    <source>
        <dbReference type="SAM" id="MobiDB-lite"/>
    </source>
</evidence>
<gene>
    <name evidence="2" type="ORF">PHISCL_08697</name>
</gene>
<proteinExistence type="predicted"/>